<dbReference type="OrthoDB" id="6505652at2759"/>
<dbReference type="Proteomes" id="UP000886998">
    <property type="component" value="Unassembled WGS sequence"/>
</dbReference>
<dbReference type="EMBL" id="BMAV01019408">
    <property type="protein sequence ID" value="GFY72374.1"/>
    <property type="molecule type" value="Genomic_DNA"/>
</dbReference>
<evidence type="ECO:0000313" key="1">
    <source>
        <dbReference type="EMBL" id="GFY72374.1"/>
    </source>
</evidence>
<evidence type="ECO:0000313" key="2">
    <source>
        <dbReference type="Proteomes" id="UP000886998"/>
    </source>
</evidence>
<keyword evidence="1" id="KW-0808">Transferase</keyword>
<proteinExistence type="predicted"/>
<gene>
    <name evidence="1" type="primary">X975_15193</name>
    <name evidence="1" type="ORF">TNIN_73761</name>
</gene>
<keyword evidence="2" id="KW-1185">Reference proteome</keyword>
<sequence>MEIDILKAKRKSLRAAFTFCCNGISNRIETETLGNNEVNALYKQLQDKFSRLETTQEEIFDFLLKSEELKKGEYAKSNDENTVVSSSVLSNQSVINETVYLQILVLKIEHNETKEHDIELLLGADVIGNILTGNGNSLKLSSGVTVVQTKFGNTVIRKTNTIYNNLYSNVVSLHCANFTLTDLWNLDAIGITDPTEDAKRKHAHSDFLNQFKENLSVLPDGWYELPLPFKFETQLPNNKSATIKRHKRMCQRIDEQNQLNDYE</sequence>
<dbReference type="AlphaFoldDB" id="A0A8X6YMM5"/>
<accession>A0A8X6YMM5</accession>
<dbReference type="GO" id="GO:0003964">
    <property type="term" value="F:RNA-directed DNA polymerase activity"/>
    <property type="evidence" value="ECO:0007669"/>
    <property type="project" value="UniProtKB-KW"/>
</dbReference>
<protein>
    <submittedName>
        <fullName evidence="1">Putative RNA-directed DNA polymerase from transposon X-element</fullName>
    </submittedName>
</protein>
<reference evidence="1" key="1">
    <citation type="submission" date="2020-08" db="EMBL/GenBank/DDBJ databases">
        <title>Multicomponent nature underlies the extraordinary mechanical properties of spider dragline silk.</title>
        <authorList>
            <person name="Kono N."/>
            <person name="Nakamura H."/>
            <person name="Mori M."/>
            <person name="Yoshida Y."/>
            <person name="Ohtoshi R."/>
            <person name="Malay A.D."/>
            <person name="Moran D.A.P."/>
            <person name="Tomita M."/>
            <person name="Numata K."/>
            <person name="Arakawa K."/>
        </authorList>
    </citation>
    <scope>NUCLEOTIDE SEQUENCE</scope>
</reference>
<keyword evidence="1" id="KW-0548">Nucleotidyltransferase</keyword>
<organism evidence="1 2">
    <name type="scientific">Trichonephila inaurata madagascariensis</name>
    <dbReference type="NCBI Taxonomy" id="2747483"/>
    <lineage>
        <taxon>Eukaryota</taxon>
        <taxon>Metazoa</taxon>
        <taxon>Ecdysozoa</taxon>
        <taxon>Arthropoda</taxon>
        <taxon>Chelicerata</taxon>
        <taxon>Arachnida</taxon>
        <taxon>Araneae</taxon>
        <taxon>Araneomorphae</taxon>
        <taxon>Entelegynae</taxon>
        <taxon>Araneoidea</taxon>
        <taxon>Nephilidae</taxon>
        <taxon>Trichonephila</taxon>
        <taxon>Trichonephila inaurata</taxon>
    </lineage>
</organism>
<keyword evidence="1" id="KW-0695">RNA-directed DNA polymerase</keyword>
<name>A0A8X6YMM5_9ARAC</name>
<feature type="non-terminal residue" evidence="1">
    <location>
        <position position="1"/>
    </location>
</feature>
<comment type="caution">
    <text evidence="1">The sequence shown here is derived from an EMBL/GenBank/DDBJ whole genome shotgun (WGS) entry which is preliminary data.</text>
</comment>